<dbReference type="GeneID" id="60321143"/>
<dbReference type="EMBL" id="MH744423">
    <property type="protein sequence ID" value="AYD82068.1"/>
    <property type="molecule type" value="Genomic_DNA"/>
</dbReference>
<keyword evidence="1" id="KW-0812">Transmembrane</keyword>
<evidence type="ECO:0000313" key="3">
    <source>
        <dbReference type="Proteomes" id="UP000269292"/>
    </source>
</evidence>
<keyword evidence="1" id="KW-0472">Membrane</keyword>
<dbReference type="Proteomes" id="UP000269292">
    <property type="component" value="Segment"/>
</dbReference>
<name>A0A386K9I5_9CAUD</name>
<feature type="transmembrane region" description="Helical" evidence="1">
    <location>
        <begin position="9"/>
        <end position="27"/>
    </location>
</feature>
<evidence type="ECO:0000256" key="1">
    <source>
        <dbReference type="SAM" id="Phobius"/>
    </source>
</evidence>
<sequence>MNTLVRSPLAWSLLALVAVVVFILAGAL</sequence>
<protein>
    <submittedName>
        <fullName evidence="2">Membrane protein</fullName>
    </submittedName>
</protein>
<gene>
    <name evidence="2" type="primary">76</name>
    <name evidence="2" type="ORF">SEA_SAGUARO_76</name>
</gene>
<keyword evidence="1" id="KW-1133">Transmembrane helix</keyword>
<accession>A0A386K9I5</accession>
<reference evidence="2 3" key="1">
    <citation type="submission" date="2018-08" db="EMBL/GenBank/DDBJ databases">
        <authorList>
            <person name="Washington J.M."/>
            <person name="Garlena R.A."/>
            <person name="Russell D.A."/>
            <person name="Pope W.H."/>
            <person name="Jacobs-Sera D."/>
            <person name="Hatfull G.F."/>
        </authorList>
    </citation>
    <scope>NUCLEOTIDE SEQUENCE [LARGE SCALE GENOMIC DNA]</scope>
</reference>
<proteinExistence type="predicted"/>
<dbReference type="KEGG" id="vg:60321143"/>
<keyword evidence="3" id="KW-1185">Reference proteome</keyword>
<organism evidence="2 3">
    <name type="scientific">Mycobacterium phage Saguaro</name>
    <dbReference type="NCBI Taxonomy" id="2315616"/>
    <lineage>
        <taxon>Viruses</taxon>
        <taxon>Duplodnaviria</taxon>
        <taxon>Heunggongvirae</taxon>
        <taxon>Uroviricota</taxon>
        <taxon>Caudoviricetes</taxon>
        <taxon>Bclasvirinae</taxon>
        <taxon>Saguarovirus</taxon>
        <taxon>Saguarovirus saguaro</taxon>
    </lineage>
</organism>
<evidence type="ECO:0000313" key="2">
    <source>
        <dbReference type="EMBL" id="AYD82068.1"/>
    </source>
</evidence>
<dbReference type="RefSeq" id="YP_009949739.1">
    <property type="nucleotide sequence ID" value="NC_051583.1"/>
</dbReference>